<dbReference type="EMBL" id="QXFU01000945">
    <property type="protein sequence ID" value="KAE9015437.1"/>
    <property type="molecule type" value="Genomic_DNA"/>
</dbReference>
<protein>
    <submittedName>
        <fullName evidence="1">Uncharacterized protein</fullName>
    </submittedName>
</protein>
<dbReference type="Proteomes" id="UP000435112">
    <property type="component" value="Unassembled WGS sequence"/>
</dbReference>
<dbReference type="OrthoDB" id="10278421at2759"/>
<dbReference type="AlphaFoldDB" id="A0A6A3LC20"/>
<name>A0A6A3LC20_9STRA</name>
<sequence length="40" mass="4556">MPIKMRKEYDEAFIGEGVTNVTITVAADWRETTKDAGRRV</sequence>
<evidence type="ECO:0000313" key="1">
    <source>
        <dbReference type="EMBL" id="KAE9015437.1"/>
    </source>
</evidence>
<accession>A0A6A3LC20</accession>
<gene>
    <name evidence="1" type="ORF">PR002_g13933</name>
</gene>
<proteinExistence type="predicted"/>
<organism evidence="1 2">
    <name type="scientific">Phytophthora rubi</name>
    <dbReference type="NCBI Taxonomy" id="129364"/>
    <lineage>
        <taxon>Eukaryota</taxon>
        <taxon>Sar</taxon>
        <taxon>Stramenopiles</taxon>
        <taxon>Oomycota</taxon>
        <taxon>Peronosporomycetes</taxon>
        <taxon>Peronosporales</taxon>
        <taxon>Peronosporaceae</taxon>
        <taxon>Phytophthora</taxon>
    </lineage>
</organism>
<evidence type="ECO:0000313" key="2">
    <source>
        <dbReference type="Proteomes" id="UP000435112"/>
    </source>
</evidence>
<comment type="caution">
    <text evidence="1">The sequence shown here is derived from an EMBL/GenBank/DDBJ whole genome shotgun (WGS) entry which is preliminary data.</text>
</comment>
<reference evidence="1 2" key="1">
    <citation type="submission" date="2018-09" db="EMBL/GenBank/DDBJ databases">
        <title>Genomic investigation of the strawberry pathogen Phytophthora fragariae indicates pathogenicity is determined by transcriptional variation in three key races.</title>
        <authorList>
            <person name="Adams T.M."/>
            <person name="Armitage A.D."/>
            <person name="Sobczyk M.K."/>
            <person name="Bates H.J."/>
            <person name="Dunwell J.M."/>
            <person name="Nellist C.F."/>
            <person name="Harrison R.J."/>
        </authorList>
    </citation>
    <scope>NUCLEOTIDE SEQUENCE [LARGE SCALE GENOMIC DNA]</scope>
    <source>
        <strain evidence="1 2">SCRP324</strain>
    </source>
</reference>